<comment type="caution">
    <text evidence="2">The sequence shown here is derived from an EMBL/GenBank/DDBJ whole genome shotgun (WGS) entry which is preliminary data.</text>
</comment>
<dbReference type="SUPFAM" id="SSF49899">
    <property type="entry name" value="Concanavalin A-like lectins/glucanases"/>
    <property type="match status" value="1"/>
</dbReference>
<dbReference type="Proteomes" id="UP001600888">
    <property type="component" value="Unassembled WGS sequence"/>
</dbReference>
<dbReference type="EMBL" id="JBAWTH010000006">
    <property type="protein sequence ID" value="KAL2291394.1"/>
    <property type="molecule type" value="Genomic_DNA"/>
</dbReference>
<dbReference type="InterPro" id="IPR015305">
    <property type="entry name" value="DUF1961"/>
</dbReference>
<evidence type="ECO:0000313" key="2">
    <source>
        <dbReference type="EMBL" id="KAL2291394.1"/>
    </source>
</evidence>
<keyword evidence="1" id="KW-0732">Signal</keyword>
<proteinExistence type="predicted"/>
<sequence length="236" mass="25926">MRAQTLALALAAIIPASMAASNETLLYRNPLNSTSDVASWVPEGPVNVTAVEGALELSGGGGIDDHFVFWAPEVFPDRVRITWEFSPRNEPGLAIFFFAAESVSGGSIFDPGLAPRNGSYPQYHSSDIRTLHVSYFRRRWPEERAFLLSNLRKSPGFNLVAQGADPLPPVVDAAGAFYRITVIKDGRDVRFLINDLPIFSFQDDESTGPVLGGGRIGFRGMTPLVARYRNLEVWKL</sequence>
<reference evidence="2 3" key="1">
    <citation type="submission" date="2024-03" db="EMBL/GenBank/DDBJ databases">
        <title>A high-quality draft genome sequence of Diaporthe vaccinii, a causative agent of upright dieback and viscid rot disease in cranberry plants.</title>
        <authorList>
            <person name="Sarrasin M."/>
            <person name="Lang B.F."/>
            <person name="Burger G."/>
        </authorList>
    </citation>
    <scope>NUCLEOTIDE SEQUENCE [LARGE SCALE GENOMIC DNA]</scope>
    <source>
        <strain evidence="2 3">IS7</strain>
    </source>
</reference>
<protein>
    <recommendedName>
        <fullName evidence="4">YesU</fullName>
    </recommendedName>
</protein>
<name>A0ABR4F9L6_9PEZI</name>
<dbReference type="Gene3D" id="2.60.120.200">
    <property type="match status" value="1"/>
</dbReference>
<evidence type="ECO:0008006" key="4">
    <source>
        <dbReference type="Google" id="ProtNLM"/>
    </source>
</evidence>
<evidence type="ECO:0000256" key="1">
    <source>
        <dbReference type="SAM" id="SignalP"/>
    </source>
</evidence>
<dbReference type="InterPro" id="IPR013320">
    <property type="entry name" value="ConA-like_dom_sf"/>
</dbReference>
<evidence type="ECO:0000313" key="3">
    <source>
        <dbReference type="Proteomes" id="UP001600888"/>
    </source>
</evidence>
<accession>A0ABR4F9L6</accession>
<gene>
    <name evidence="2" type="ORF">FJTKL_12800</name>
</gene>
<dbReference type="Pfam" id="PF09224">
    <property type="entry name" value="DUF1961"/>
    <property type="match status" value="1"/>
</dbReference>
<feature type="chain" id="PRO_5045791763" description="YesU" evidence="1">
    <location>
        <begin position="20"/>
        <end position="236"/>
    </location>
</feature>
<organism evidence="2 3">
    <name type="scientific">Diaporthe vaccinii</name>
    <dbReference type="NCBI Taxonomy" id="105482"/>
    <lineage>
        <taxon>Eukaryota</taxon>
        <taxon>Fungi</taxon>
        <taxon>Dikarya</taxon>
        <taxon>Ascomycota</taxon>
        <taxon>Pezizomycotina</taxon>
        <taxon>Sordariomycetes</taxon>
        <taxon>Sordariomycetidae</taxon>
        <taxon>Diaporthales</taxon>
        <taxon>Diaporthaceae</taxon>
        <taxon>Diaporthe</taxon>
        <taxon>Diaporthe eres species complex</taxon>
    </lineage>
</organism>
<keyword evidence="3" id="KW-1185">Reference proteome</keyword>
<feature type="signal peptide" evidence="1">
    <location>
        <begin position="1"/>
        <end position="19"/>
    </location>
</feature>